<dbReference type="GO" id="GO:0046983">
    <property type="term" value="F:protein dimerization activity"/>
    <property type="evidence" value="ECO:0007669"/>
    <property type="project" value="InterPro"/>
</dbReference>
<dbReference type="InterPro" id="IPR052035">
    <property type="entry name" value="ZnF_BED_domain_contain"/>
</dbReference>
<name>A0AAE1HY10_9NEOP</name>
<evidence type="ECO:0000256" key="2">
    <source>
        <dbReference type="ARBA" id="ARBA00022723"/>
    </source>
</evidence>
<feature type="domain" description="HAT C-terminal dimerisation" evidence="7">
    <location>
        <begin position="593"/>
        <end position="660"/>
    </location>
</feature>
<keyword evidence="4" id="KW-0862">Zinc</keyword>
<dbReference type="PANTHER" id="PTHR46481:SF10">
    <property type="entry name" value="ZINC FINGER BED DOMAIN-CONTAINING PROTEIN 39"/>
    <property type="match status" value="1"/>
</dbReference>
<evidence type="ECO:0000256" key="3">
    <source>
        <dbReference type="ARBA" id="ARBA00022771"/>
    </source>
</evidence>
<sequence length="668" mass="74961">MTNGGGGTQHGQRGQGDEEEELIVEEEGLSSPTPSTSTAGTSTSGRGGGATPSPGPFSPPASPAPSSSRSPVPPPSPQNHRRSSTGSHHGTLDYFVPDTKSMEKLHMAVAQYIVTCQRPLNTVEKEGFRDMLKCFKPGYQVLTRRALTDKYIPKLAEEMKCLLRKLLSDAEYYSLTSDNWTSEADVPFTSLTAHFIDKEWGSLSGVTLRCRASHVSHTAENLKEFFKEELAYWELQVGGVSAITTDNAEDYRLALENLELPHMRCIGHTLQNGVTDIFNLDIVKTAVHDLKTLMNWISTSKVWAAYEKFVTDNHGRKPLTLPSSSKTRWWTELLQFERLLECHPYMMSFAAQYQRGKELRKIPGPTSMFVIREVVRTLKPVHEICTRLCADKYITASAVLPVLHLLEAGFEDDDDPPEVPLDDNEDNAFDVELIKDQMKPSFLRMFIVKKLRKRYCPHPLDPDELAAMTPQAAAQARIAHRCAVKTHQLLVKCTFFDPRYRKELLPSEETLAKELLSEEFRTSLQGTGEGEEVGAQAPPSQSNSLSSLFAKKRRRVANTDYNGDDSHATFLPPVTPTAKFQEEMVRYGDIPMASMEINLLEWWRERKDAYPILQKLSRKYCCVMASSTPSERLFSVGGNVVTDTRTCLTDEHSETLIFLAANKSFIKK</sequence>
<keyword evidence="2" id="KW-0479">Metal-binding</keyword>
<evidence type="ECO:0000256" key="5">
    <source>
        <dbReference type="ARBA" id="ARBA00023242"/>
    </source>
</evidence>
<comment type="caution">
    <text evidence="8">The sequence shown here is derived from an EMBL/GenBank/DDBJ whole genome shotgun (WGS) entry which is preliminary data.</text>
</comment>
<dbReference type="GO" id="GO:0005634">
    <property type="term" value="C:nucleus"/>
    <property type="evidence" value="ECO:0007669"/>
    <property type="project" value="UniProtKB-SubCell"/>
</dbReference>
<dbReference type="Proteomes" id="UP001219518">
    <property type="component" value="Unassembled WGS sequence"/>
</dbReference>
<gene>
    <name evidence="8" type="ORF">KUF71_003492</name>
</gene>
<organism evidence="8 9">
    <name type="scientific">Frankliniella fusca</name>
    <dbReference type="NCBI Taxonomy" id="407009"/>
    <lineage>
        <taxon>Eukaryota</taxon>
        <taxon>Metazoa</taxon>
        <taxon>Ecdysozoa</taxon>
        <taxon>Arthropoda</taxon>
        <taxon>Hexapoda</taxon>
        <taxon>Insecta</taxon>
        <taxon>Pterygota</taxon>
        <taxon>Neoptera</taxon>
        <taxon>Paraneoptera</taxon>
        <taxon>Thysanoptera</taxon>
        <taxon>Terebrantia</taxon>
        <taxon>Thripoidea</taxon>
        <taxon>Thripidae</taxon>
        <taxon>Frankliniella</taxon>
    </lineage>
</organism>
<keyword evidence="5" id="KW-0539">Nucleus</keyword>
<evidence type="ECO:0000313" key="8">
    <source>
        <dbReference type="EMBL" id="KAK3929485.1"/>
    </source>
</evidence>
<feature type="region of interest" description="Disordered" evidence="6">
    <location>
        <begin position="1"/>
        <end position="94"/>
    </location>
</feature>
<keyword evidence="3" id="KW-0863">Zinc-finger</keyword>
<evidence type="ECO:0000256" key="1">
    <source>
        <dbReference type="ARBA" id="ARBA00004123"/>
    </source>
</evidence>
<comment type="subcellular location">
    <subcellularLocation>
        <location evidence="1">Nucleus</location>
    </subcellularLocation>
</comment>
<dbReference type="Pfam" id="PF05699">
    <property type="entry name" value="Dimer_Tnp_hAT"/>
    <property type="match status" value="1"/>
</dbReference>
<reference evidence="8" key="1">
    <citation type="submission" date="2021-07" db="EMBL/GenBank/DDBJ databases">
        <authorList>
            <person name="Catto M.A."/>
            <person name="Jacobson A."/>
            <person name="Kennedy G."/>
            <person name="Labadie P."/>
            <person name="Hunt B.G."/>
            <person name="Srinivasan R."/>
        </authorList>
    </citation>
    <scope>NUCLEOTIDE SEQUENCE</scope>
    <source>
        <strain evidence="8">PL_HMW_Pooled</strain>
        <tissue evidence="8">Head</tissue>
    </source>
</reference>
<dbReference type="AlphaFoldDB" id="A0AAE1HY10"/>
<feature type="compositionally biased region" description="Pro residues" evidence="6">
    <location>
        <begin position="53"/>
        <end position="63"/>
    </location>
</feature>
<accession>A0AAE1HY10</accession>
<keyword evidence="9" id="KW-1185">Reference proteome</keyword>
<dbReference type="InterPro" id="IPR008906">
    <property type="entry name" value="HATC_C_dom"/>
</dbReference>
<reference evidence="8" key="2">
    <citation type="journal article" date="2023" name="BMC Genomics">
        <title>Pest status, molecular evolution, and epigenetic factors derived from the genome assembly of Frankliniella fusca, a thysanopteran phytovirus vector.</title>
        <authorList>
            <person name="Catto M.A."/>
            <person name="Labadie P.E."/>
            <person name="Jacobson A.L."/>
            <person name="Kennedy G.G."/>
            <person name="Srinivasan R."/>
            <person name="Hunt B.G."/>
        </authorList>
    </citation>
    <scope>NUCLEOTIDE SEQUENCE</scope>
    <source>
        <strain evidence="8">PL_HMW_Pooled</strain>
    </source>
</reference>
<dbReference type="SUPFAM" id="SSF53098">
    <property type="entry name" value="Ribonuclease H-like"/>
    <property type="match status" value="1"/>
</dbReference>
<evidence type="ECO:0000256" key="6">
    <source>
        <dbReference type="SAM" id="MobiDB-lite"/>
    </source>
</evidence>
<keyword evidence="8" id="KW-0436">Ligase</keyword>
<evidence type="ECO:0000313" key="9">
    <source>
        <dbReference type="Proteomes" id="UP001219518"/>
    </source>
</evidence>
<dbReference type="GO" id="GO:0008270">
    <property type="term" value="F:zinc ion binding"/>
    <property type="evidence" value="ECO:0007669"/>
    <property type="project" value="UniProtKB-KW"/>
</dbReference>
<feature type="compositionally biased region" description="Low complexity" evidence="6">
    <location>
        <begin position="30"/>
        <end position="44"/>
    </location>
</feature>
<dbReference type="EMBL" id="JAHWGI010001401">
    <property type="protein sequence ID" value="KAK3929485.1"/>
    <property type="molecule type" value="Genomic_DNA"/>
</dbReference>
<dbReference type="PANTHER" id="PTHR46481">
    <property type="entry name" value="ZINC FINGER BED DOMAIN-CONTAINING PROTEIN 4"/>
    <property type="match status" value="1"/>
</dbReference>
<protein>
    <submittedName>
        <fullName evidence="8">E3 SUMO-protein ligase ZBED1</fullName>
    </submittedName>
</protein>
<evidence type="ECO:0000259" key="7">
    <source>
        <dbReference type="Pfam" id="PF05699"/>
    </source>
</evidence>
<proteinExistence type="predicted"/>
<evidence type="ECO:0000256" key="4">
    <source>
        <dbReference type="ARBA" id="ARBA00022833"/>
    </source>
</evidence>
<feature type="compositionally biased region" description="Acidic residues" evidence="6">
    <location>
        <begin position="17"/>
        <end position="28"/>
    </location>
</feature>
<dbReference type="GO" id="GO:0016874">
    <property type="term" value="F:ligase activity"/>
    <property type="evidence" value="ECO:0007669"/>
    <property type="project" value="UniProtKB-KW"/>
</dbReference>
<dbReference type="InterPro" id="IPR012337">
    <property type="entry name" value="RNaseH-like_sf"/>
</dbReference>